<organism evidence="8 9">
    <name type="scientific">Aurantiacibacter xanthus</name>
    <dbReference type="NCBI Taxonomy" id="1784712"/>
    <lineage>
        <taxon>Bacteria</taxon>
        <taxon>Pseudomonadati</taxon>
        <taxon>Pseudomonadota</taxon>
        <taxon>Alphaproteobacteria</taxon>
        <taxon>Sphingomonadales</taxon>
        <taxon>Erythrobacteraceae</taxon>
        <taxon>Aurantiacibacter</taxon>
    </lineage>
</organism>
<comment type="cofactor">
    <cofactor evidence="1">
        <name>FAD</name>
        <dbReference type="ChEBI" id="CHEBI:57692"/>
    </cofactor>
</comment>
<sequence>MDFDAIVIGSGMSGGMAAKELTERGLKVLVLERGRNIERGKKEDQTDWMQPWDLPNGGNVPEDELAADYPVQGQCYALSSATKHLFVKDSEHPYKTPEGKPFSWIRGYHLGGRSIMWGRQTYRLSQMDFEANARDGIGSDWPIRYDDIAPWYSHVENFIGVSGSREGLPQLPDGDFLPPFALNDGELAFKAAVESRFPGRKVIPGRAANLSEARPHHQELGRAPCKVRSLCERGCMFGAYHSSLNSSLPAAERTGNLTVITDAIVHSIVYDPASGKATGVQVVDAKTKAGSTYKAKVIFCCASTIGTAQILLNSASEAMPRGLANGSDMVGRNLMDHLYQMLTVATFDNLPDTYYFGRRPTGFYIPRYRNLNGNDEPFLRGYGFQGGFSRKGGASAALAQAGIGEELKARARELGPWTLFLAGFGEVLPNPENRVTLDKSETDQWGIPLVNISCAFGENERKMTETVQADGRAMAEAAGGTVTASISGGSPPGLGIHEMGTACMGKDPGKSVLNKWNQTHEVPNLFITDGAAMASSGCQNPSLTYMALSARAADTAASMLSEGVL</sequence>
<name>A0A3A1NY70_9SPHN</name>
<dbReference type="InterPro" id="IPR000172">
    <property type="entry name" value="GMC_OxRdtase_N"/>
</dbReference>
<dbReference type="Proteomes" id="UP000265366">
    <property type="component" value="Unassembled WGS sequence"/>
</dbReference>
<dbReference type="RefSeq" id="WP_119594846.1">
    <property type="nucleotide sequence ID" value="NZ_QXFM01000144.1"/>
</dbReference>
<comment type="similarity">
    <text evidence="2">Belongs to the GMC oxidoreductase family.</text>
</comment>
<proteinExistence type="inferred from homology"/>
<keyword evidence="5" id="KW-0560">Oxidoreductase</keyword>
<gene>
    <name evidence="8" type="ORF">D2V17_19715</name>
</gene>
<dbReference type="InterPro" id="IPR007867">
    <property type="entry name" value="GMC_OxRtase_C"/>
</dbReference>
<dbReference type="OrthoDB" id="9798604at2"/>
<dbReference type="InterPro" id="IPR036188">
    <property type="entry name" value="FAD/NAD-bd_sf"/>
</dbReference>
<evidence type="ECO:0000313" key="9">
    <source>
        <dbReference type="Proteomes" id="UP000265366"/>
    </source>
</evidence>
<evidence type="ECO:0000256" key="1">
    <source>
        <dbReference type="ARBA" id="ARBA00001974"/>
    </source>
</evidence>
<dbReference type="PANTHER" id="PTHR42784:SF1">
    <property type="entry name" value="PYRANOSE 2-OXIDASE"/>
    <property type="match status" value="1"/>
</dbReference>
<dbReference type="Pfam" id="PF00732">
    <property type="entry name" value="GMC_oxred_N"/>
    <property type="match status" value="1"/>
</dbReference>
<dbReference type="EMBL" id="QXFM01000144">
    <property type="protein sequence ID" value="RIV80084.1"/>
    <property type="molecule type" value="Genomic_DNA"/>
</dbReference>
<keyword evidence="9" id="KW-1185">Reference proteome</keyword>
<dbReference type="Gene3D" id="3.50.50.60">
    <property type="entry name" value="FAD/NAD(P)-binding domain"/>
    <property type="match status" value="2"/>
</dbReference>
<dbReference type="PANTHER" id="PTHR42784">
    <property type="entry name" value="PYRANOSE 2-OXIDASE"/>
    <property type="match status" value="1"/>
</dbReference>
<evidence type="ECO:0000256" key="5">
    <source>
        <dbReference type="ARBA" id="ARBA00023002"/>
    </source>
</evidence>
<dbReference type="GO" id="GO:0016614">
    <property type="term" value="F:oxidoreductase activity, acting on CH-OH group of donors"/>
    <property type="evidence" value="ECO:0007669"/>
    <property type="project" value="InterPro"/>
</dbReference>
<protein>
    <submittedName>
        <fullName evidence="8">GMC family oxidoreductase</fullName>
    </submittedName>
</protein>
<feature type="domain" description="Glucose-methanol-choline oxidoreductase C-terminal" evidence="7">
    <location>
        <begin position="429"/>
        <end position="548"/>
    </location>
</feature>
<dbReference type="SUPFAM" id="SSF51905">
    <property type="entry name" value="FAD/NAD(P)-binding domain"/>
    <property type="match status" value="1"/>
</dbReference>
<evidence type="ECO:0000259" key="7">
    <source>
        <dbReference type="Pfam" id="PF05199"/>
    </source>
</evidence>
<evidence type="ECO:0000256" key="4">
    <source>
        <dbReference type="ARBA" id="ARBA00022827"/>
    </source>
</evidence>
<keyword evidence="4" id="KW-0274">FAD</keyword>
<keyword evidence="3" id="KW-0285">Flavoprotein</keyword>
<comment type="caution">
    <text evidence="8">The sequence shown here is derived from an EMBL/GenBank/DDBJ whole genome shotgun (WGS) entry which is preliminary data.</text>
</comment>
<dbReference type="GO" id="GO:0050660">
    <property type="term" value="F:flavin adenine dinucleotide binding"/>
    <property type="evidence" value="ECO:0007669"/>
    <property type="project" value="InterPro"/>
</dbReference>
<dbReference type="SUPFAM" id="SSF54373">
    <property type="entry name" value="FAD-linked reductases, C-terminal domain"/>
    <property type="match status" value="1"/>
</dbReference>
<feature type="domain" description="Glucose-methanol-choline oxidoreductase N-terminal" evidence="6">
    <location>
        <begin position="6"/>
        <end position="338"/>
    </location>
</feature>
<evidence type="ECO:0000256" key="2">
    <source>
        <dbReference type="ARBA" id="ARBA00010790"/>
    </source>
</evidence>
<evidence type="ECO:0000313" key="8">
    <source>
        <dbReference type="EMBL" id="RIV80084.1"/>
    </source>
</evidence>
<evidence type="ECO:0000256" key="3">
    <source>
        <dbReference type="ARBA" id="ARBA00022630"/>
    </source>
</evidence>
<dbReference type="AlphaFoldDB" id="A0A3A1NY70"/>
<dbReference type="InterPro" id="IPR051473">
    <property type="entry name" value="P2Ox-like"/>
</dbReference>
<evidence type="ECO:0000259" key="6">
    <source>
        <dbReference type="Pfam" id="PF00732"/>
    </source>
</evidence>
<reference evidence="8 9" key="1">
    <citation type="submission" date="2018-08" db="EMBL/GenBank/DDBJ databases">
        <title>Erythrobacter zhengii sp.nov., a bacterium isolated from deep-sea sediment.</title>
        <authorList>
            <person name="Fang C."/>
            <person name="Wu Y.-H."/>
            <person name="Sun C."/>
            <person name="Wang H."/>
            <person name="Cheng H."/>
            <person name="Meng F.-X."/>
            <person name="Wang C.-S."/>
            <person name="Xu X.-W."/>
        </authorList>
    </citation>
    <scope>NUCLEOTIDE SEQUENCE [LARGE SCALE GENOMIC DNA]</scope>
    <source>
        <strain evidence="8 9">CCTCC AB 2015396</strain>
    </source>
</reference>
<accession>A0A3A1NY70</accession>
<dbReference type="Pfam" id="PF05199">
    <property type="entry name" value="GMC_oxred_C"/>
    <property type="match status" value="1"/>
</dbReference>